<dbReference type="Pfam" id="PF00395">
    <property type="entry name" value="SLH"/>
    <property type="match status" value="1"/>
</dbReference>
<evidence type="ECO:0000313" key="4">
    <source>
        <dbReference type="EMBL" id="QIK63916.1"/>
    </source>
</evidence>
<dbReference type="Proteomes" id="UP000502677">
    <property type="component" value="Chromosome"/>
</dbReference>
<dbReference type="InterPro" id="IPR001119">
    <property type="entry name" value="SLH_dom"/>
</dbReference>
<evidence type="ECO:0000256" key="2">
    <source>
        <dbReference type="SAM" id="SignalP"/>
    </source>
</evidence>
<keyword evidence="2" id="KW-0732">Signal</keyword>
<keyword evidence="5" id="KW-1185">Reference proteome</keyword>
<dbReference type="Gene3D" id="2.60.40.10">
    <property type="entry name" value="Immunoglobulins"/>
    <property type="match status" value="1"/>
</dbReference>
<evidence type="ECO:0000259" key="3">
    <source>
        <dbReference type="PROSITE" id="PS51272"/>
    </source>
</evidence>
<feature type="compositionally biased region" description="Polar residues" evidence="1">
    <location>
        <begin position="50"/>
        <end position="73"/>
    </location>
</feature>
<feature type="signal peptide" evidence="2">
    <location>
        <begin position="1"/>
        <end position="39"/>
    </location>
</feature>
<reference evidence="4 5" key="1">
    <citation type="submission" date="2020-03" db="EMBL/GenBank/DDBJ databases">
        <title>Leucobacter sp. nov., isolated from beetles.</title>
        <authorList>
            <person name="Hyun D.-W."/>
            <person name="Bae J.-W."/>
        </authorList>
    </citation>
    <scope>NUCLEOTIDE SEQUENCE [LARGE SCALE GENOMIC DNA]</scope>
    <source>
        <strain evidence="4 5">HDW9C</strain>
    </source>
</reference>
<organism evidence="4 5">
    <name type="scientific">Leucobacter viscericola</name>
    <dbReference type="NCBI Taxonomy" id="2714935"/>
    <lineage>
        <taxon>Bacteria</taxon>
        <taxon>Bacillati</taxon>
        <taxon>Actinomycetota</taxon>
        <taxon>Actinomycetes</taxon>
        <taxon>Micrococcales</taxon>
        <taxon>Microbacteriaceae</taxon>
        <taxon>Leucobacter</taxon>
    </lineage>
</organism>
<dbReference type="PROSITE" id="PS51272">
    <property type="entry name" value="SLH"/>
    <property type="match status" value="2"/>
</dbReference>
<dbReference type="EMBL" id="CP049863">
    <property type="protein sequence ID" value="QIK63916.1"/>
    <property type="molecule type" value="Genomic_DNA"/>
</dbReference>
<accession>A0A6G7XHF9</accession>
<feature type="chain" id="PRO_5026154988" evidence="2">
    <location>
        <begin position="40"/>
        <end position="468"/>
    </location>
</feature>
<feature type="region of interest" description="Disordered" evidence="1">
    <location>
        <begin position="48"/>
        <end position="87"/>
    </location>
</feature>
<proteinExistence type="predicted"/>
<dbReference type="RefSeq" id="WP_166292256.1">
    <property type="nucleotide sequence ID" value="NZ_CP049863.1"/>
</dbReference>
<evidence type="ECO:0000256" key="1">
    <source>
        <dbReference type="SAM" id="MobiDB-lite"/>
    </source>
</evidence>
<dbReference type="KEGG" id="lvi:G7068_12450"/>
<dbReference type="InterPro" id="IPR013783">
    <property type="entry name" value="Ig-like_fold"/>
</dbReference>
<sequence>MTPSMRKTLPHAKNARLLGAILSAAFALSLAAPTSAAFAAPLRSEDTVVSPEQNTSEVAQDPAPQSSEVTEAPQTAEAPEPSISSTNAPVVFGQKATISLQAANTPVGTVPAAVVSIDGMVISTVALNGTGAAKVTVAAATLNAGEHRVSVSLVDTAAASAVLATTESSLTVKPATTKVDASWVSDNGERVWGRVTAQFGTVPTGTVDFNFGGKTVGSAQLAKDGSFDGSFALPAGLTSSTGLIASYVGDSNHGVSTATAGVVVVCYGPCHWPQSFQAFADVSLQHKFHTEIAWMYCNGYSRGWSQGSGLPLYKPSENLTRSAMAAFVYRLEAPKNYQAPSESPFSDVNPGDPFYKEITWMWQQGLSKGYAEPSGKPSFRPNNSLSREAMAAFMYRLEAPKNFKAPKKSPFADLTPKSNFYTEITWLYEAKLTTGSKTPDGRKFLAKDSLSREAMAAFVYRLVENYRA</sequence>
<feature type="domain" description="SLH" evidence="3">
    <location>
        <begin position="341"/>
        <end position="408"/>
    </location>
</feature>
<feature type="domain" description="SLH" evidence="3">
    <location>
        <begin position="275"/>
        <end position="340"/>
    </location>
</feature>
<protein>
    <submittedName>
        <fullName evidence="4">Ig-like domain repeat protein</fullName>
    </submittedName>
</protein>
<dbReference type="GO" id="GO:0005975">
    <property type="term" value="P:carbohydrate metabolic process"/>
    <property type="evidence" value="ECO:0007669"/>
    <property type="project" value="UniProtKB-ARBA"/>
</dbReference>
<evidence type="ECO:0000313" key="5">
    <source>
        <dbReference type="Proteomes" id="UP000502677"/>
    </source>
</evidence>
<gene>
    <name evidence="4" type="ORF">G7068_12450</name>
</gene>
<dbReference type="AlphaFoldDB" id="A0A6G7XHF9"/>
<name>A0A6G7XHF9_9MICO</name>